<sequence>MRVLWLGLAFGLLTNCARAGVRESSPASMGDSVSFPPSSIDAPSPTPYPNDFRPTEKLVSKRRAREEVDRMAAFGRITSEAIGPDGGRSPVWTAYERAVAETSPAEQIALARHENPVVRGYFVQLAAVEIPSSMERVYPLLADATPVATQSGCVIRHTSIALLAFDALLPERGDPARSPFLARVASDDKVTFGVRAQALTALATAGHPDANRLARAALASSNEELRGAGIRALGTRPEGGDLERLEGFARSPDAKTRQAAAMGLGSIETRRASELLVPLFTDPDPMVQRAARRAYAANVASDPDKLRLYLQADAETADDMVFGLSRRETELAFDVVESALMENKPRIGLWEVLPFVRGLVKSVGPDAIPRLRKLLGARNENAREAAMYWLSDIGDKGSIPDLRGVLRGGTVHDVEQACHALVKLRAVEAVPDLVELLKHDDPDVRLHVAKALVAFRARSAISALEATVARERGWAKVPLTKALDALKKGEDLKDP</sequence>
<dbReference type="Proteomes" id="UP001370348">
    <property type="component" value="Chromosome"/>
</dbReference>
<keyword evidence="2" id="KW-0732">Signal</keyword>
<feature type="signal peptide" evidence="2">
    <location>
        <begin position="1"/>
        <end position="19"/>
    </location>
</feature>
<feature type="region of interest" description="Disordered" evidence="1">
    <location>
        <begin position="23"/>
        <end position="61"/>
    </location>
</feature>
<dbReference type="InterPro" id="IPR004155">
    <property type="entry name" value="PBS_lyase_HEAT"/>
</dbReference>
<keyword evidence="4" id="KW-1185">Reference proteome</keyword>
<name>A0ABZ2M3Z1_9BACT</name>
<proteinExistence type="predicted"/>
<evidence type="ECO:0000313" key="3">
    <source>
        <dbReference type="EMBL" id="WXB16137.1"/>
    </source>
</evidence>
<gene>
    <name evidence="3" type="ORF">LZC94_02430</name>
</gene>
<dbReference type="Gene3D" id="1.25.10.10">
    <property type="entry name" value="Leucine-rich Repeat Variant"/>
    <property type="match status" value="2"/>
</dbReference>
<dbReference type="EMBL" id="CP089984">
    <property type="protein sequence ID" value="WXB16137.1"/>
    <property type="molecule type" value="Genomic_DNA"/>
</dbReference>
<dbReference type="RefSeq" id="WP_394825766.1">
    <property type="nucleotide sequence ID" value="NZ_CP089984.1"/>
</dbReference>
<evidence type="ECO:0000313" key="4">
    <source>
        <dbReference type="Proteomes" id="UP001370348"/>
    </source>
</evidence>
<dbReference type="InterPro" id="IPR016024">
    <property type="entry name" value="ARM-type_fold"/>
</dbReference>
<dbReference type="SUPFAM" id="SSF48371">
    <property type="entry name" value="ARM repeat"/>
    <property type="match status" value="1"/>
</dbReference>
<dbReference type="Pfam" id="PF13646">
    <property type="entry name" value="HEAT_2"/>
    <property type="match status" value="2"/>
</dbReference>
<dbReference type="InterPro" id="IPR011989">
    <property type="entry name" value="ARM-like"/>
</dbReference>
<evidence type="ECO:0000256" key="1">
    <source>
        <dbReference type="SAM" id="MobiDB-lite"/>
    </source>
</evidence>
<feature type="chain" id="PRO_5045467589" evidence="2">
    <location>
        <begin position="20"/>
        <end position="495"/>
    </location>
</feature>
<accession>A0ABZ2M3Z1</accession>
<reference evidence="3 4" key="1">
    <citation type="submission" date="2021-12" db="EMBL/GenBank/DDBJ databases">
        <title>Discovery of the Pendulisporaceae a myxobacterial family with distinct sporulation behavior and unique specialized metabolism.</title>
        <authorList>
            <person name="Garcia R."/>
            <person name="Popoff A."/>
            <person name="Bader C.D."/>
            <person name="Loehr J."/>
            <person name="Walesch S."/>
            <person name="Walt C."/>
            <person name="Boldt J."/>
            <person name="Bunk B."/>
            <person name="Haeckl F.J.F.P.J."/>
            <person name="Gunesch A.P."/>
            <person name="Birkelbach J."/>
            <person name="Nuebel U."/>
            <person name="Pietschmann T."/>
            <person name="Bach T."/>
            <person name="Mueller R."/>
        </authorList>
    </citation>
    <scope>NUCLEOTIDE SEQUENCE [LARGE SCALE GENOMIC DNA]</scope>
    <source>
        <strain evidence="3 4">MSr11954</strain>
    </source>
</reference>
<protein>
    <submittedName>
        <fullName evidence="3">HEAT repeat domain-containing protein</fullName>
    </submittedName>
</protein>
<evidence type="ECO:0000256" key="2">
    <source>
        <dbReference type="SAM" id="SignalP"/>
    </source>
</evidence>
<organism evidence="3 4">
    <name type="scientific">Pendulispora albinea</name>
    <dbReference type="NCBI Taxonomy" id="2741071"/>
    <lineage>
        <taxon>Bacteria</taxon>
        <taxon>Pseudomonadati</taxon>
        <taxon>Myxococcota</taxon>
        <taxon>Myxococcia</taxon>
        <taxon>Myxococcales</taxon>
        <taxon>Sorangiineae</taxon>
        <taxon>Pendulisporaceae</taxon>
        <taxon>Pendulispora</taxon>
    </lineage>
</organism>
<dbReference type="SMART" id="SM00567">
    <property type="entry name" value="EZ_HEAT"/>
    <property type="match status" value="5"/>
</dbReference>